<reference evidence="1 2" key="1">
    <citation type="journal article" date="2018" name="Front. Plant Sci.">
        <title>Red Clover (Trifolium pratense) and Zigzag Clover (T. medium) - A Picture of Genomic Similarities and Differences.</title>
        <authorList>
            <person name="Dluhosova J."/>
            <person name="Istvanek J."/>
            <person name="Nedelnik J."/>
            <person name="Repkova J."/>
        </authorList>
    </citation>
    <scope>NUCLEOTIDE SEQUENCE [LARGE SCALE GENOMIC DNA]</scope>
    <source>
        <strain evidence="2">cv. 10/8</strain>
        <tissue evidence="1">Leaf</tissue>
    </source>
</reference>
<keyword evidence="2" id="KW-1185">Reference proteome</keyword>
<feature type="non-terminal residue" evidence="1">
    <location>
        <position position="1"/>
    </location>
</feature>
<evidence type="ECO:0000313" key="1">
    <source>
        <dbReference type="EMBL" id="MCI08023.1"/>
    </source>
</evidence>
<dbReference type="EMBL" id="LXQA010067501">
    <property type="protein sequence ID" value="MCI08023.1"/>
    <property type="molecule type" value="Genomic_DNA"/>
</dbReference>
<comment type="caution">
    <text evidence="1">The sequence shown here is derived from an EMBL/GenBank/DDBJ whole genome shotgun (WGS) entry which is preliminary data.</text>
</comment>
<accession>A0A392P7G4</accession>
<organism evidence="1 2">
    <name type="scientific">Trifolium medium</name>
    <dbReference type="NCBI Taxonomy" id="97028"/>
    <lineage>
        <taxon>Eukaryota</taxon>
        <taxon>Viridiplantae</taxon>
        <taxon>Streptophyta</taxon>
        <taxon>Embryophyta</taxon>
        <taxon>Tracheophyta</taxon>
        <taxon>Spermatophyta</taxon>
        <taxon>Magnoliopsida</taxon>
        <taxon>eudicotyledons</taxon>
        <taxon>Gunneridae</taxon>
        <taxon>Pentapetalae</taxon>
        <taxon>rosids</taxon>
        <taxon>fabids</taxon>
        <taxon>Fabales</taxon>
        <taxon>Fabaceae</taxon>
        <taxon>Papilionoideae</taxon>
        <taxon>50 kb inversion clade</taxon>
        <taxon>NPAAA clade</taxon>
        <taxon>Hologalegina</taxon>
        <taxon>IRL clade</taxon>
        <taxon>Trifolieae</taxon>
        <taxon>Trifolium</taxon>
    </lineage>
</organism>
<name>A0A392P7G4_9FABA</name>
<proteinExistence type="predicted"/>
<dbReference type="Proteomes" id="UP000265520">
    <property type="component" value="Unassembled WGS sequence"/>
</dbReference>
<protein>
    <submittedName>
        <fullName evidence="1">Uncharacterized protein</fullName>
    </submittedName>
</protein>
<dbReference type="AlphaFoldDB" id="A0A392P7G4"/>
<sequence length="77" mass="8439">IVSRNPPPPKRHLRLTSHHDVALIRGGVTNPIGFATPSFYPDESRTIRIVFQPPPHVAISLLCGGQDIGSCLWLFLG</sequence>
<evidence type="ECO:0000313" key="2">
    <source>
        <dbReference type="Proteomes" id="UP000265520"/>
    </source>
</evidence>